<keyword evidence="1" id="KW-1185">Reference proteome</keyword>
<accession>A0A7E5WCI6</accession>
<sequence length="1458" mass="170082">MLHNMNDNYYLRKHFLDSNSVPTQTMIKNKMRPSLAAVYFKSMNPKLKVAAGLEPPLKGGGGDWYVPPNDLLEGKRTALKPVDKELLSKLTYIGIDNIGKKMLEQRLIRMRVERNLIIKENDERWSRIIEVECQQYAEDTSVEAAKKNTERIQNAFREFTNMYVASINTLEKVLIKAAGAEIFKIQNNAFQKMQGKFRFLIKQQATELYDKYESKMMVEKSALKAEFLKELELNRTITSQKIHDRKLEKHVAIEKLRSYLECKNLACQVYVALKERELGMKEIEASQNERKKRVRALQDEIALKEVVILSYTENQKKLQEINKKWIEKIKILVKRFQLFVSYCLSLLPEHADFFLNIETLMLLQLSETIENPSAESIIEVEEHHKDDSGPVPKPKPFYLFCDQYENNKLPIREDLCPNQCENVSQMPVIVINKRCMYAACDNFQQFSNKIKYYIHGKQGDDEDFVDAEVYDDYVPVKYTSSKQLLELKLESSIMQVLQQELANVREVPIECGECKFPHCFCTYHGPYIPEPQTKKVIEHLLTPPSLGNVQTRSKGLLHGREPKWESYLEYIEPRKCVCVKTAKKHLKEHFPVYMRTMSAYTEPELPQYEICPLDTLKTMVRNARGYHTPTPPEVKVSKTRDVYTECEDFYFDYLCECLSVDEVHLLPKDEIKGSKMFDPDRTRQFKFVHKFISDTALLKGQKTGDQAQSLGTFLGPAPDLKEISMSTGGPLYYIIMQHLNENYYLRKHFLDNNSVPTQTLIKKKMRPPLAAVYFKSMNPKLKVVAGLEPSLKGGGGDWYVPPKDMLEGKTVLKPVKKAILSNLNYQGIQDIAVNMLAKRLKRMRAERNLILSEDDERWKGLVEIECQQFAEDLSEEAAKKNTERMQSAFREFTSMYTKSLNNVEKVMTEAARAEIFKIQNNAFQKMQSKFHFFIKQQATELYDKYESKMTIEKSALKAEFLKELELNRTKTTQKLHDRKLEKHVIIEKLRSYLECKNLACQVYVALKERELGMKEIETSRYEHKKRVRGLQDEIAFKDFVILSYTEKQKKLQEIDKLWLEKIKILVKRFQLFISYSLRLLPEHADFFLKIETLMLLQISETIENPSAESIIEVEEHHKDDSGPVPKPKPFYLFCDQYENNKLPIREDLCPNQCENVSQMPVIVINKRCMYAACDNFQQFTNKIKYYIHGKQGDDADFVDAEVYNDYMPVKYTSSKQLLELKLESSIMQVLQQELANVREVPIKCGLCTVPHCFCTYHVPNIRVPQTEEVKEQPSTPPSLGNVQTRSKELLYRKEPKWESYLEYIEPRQCVCVKTAKKHLKDHLPVYMRTMSAYTEPELPKYEICPLDTLKAMVRNARGYHTPTPPEVIEPKTRDVYTECEDFYFDYLCECLSDDELHLLPKDEIKGSKMFDPERTRQFKFVNKYLSDTALLKGLGTGARAHLQSPDLEEIFMRSKMPF</sequence>
<dbReference type="Proteomes" id="UP000322000">
    <property type="component" value="Chromosome 2"/>
</dbReference>
<evidence type="ECO:0000313" key="2">
    <source>
        <dbReference type="RefSeq" id="XP_026738430.1"/>
    </source>
</evidence>
<name>A0A7E5WCI6_TRINI</name>
<reference evidence="2" key="1">
    <citation type="submission" date="2025-08" db="UniProtKB">
        <authorList>
            <consortium name="RefSeq"/>
        </authorList>
    </citation>
    <scope>IDENTIFICATION</scope>
</reference>
<proteinExistence type="predicted"/>
<organism evidence="1 2">
    <name type="scientific">Trichoplusia ni</name>
    <name type="common">Cabbage looper</name>
    <dbReference type="NCBI Taxonomy" id="7111"/>
    <lineage>
        <taxon>Eukaryota</taxon>
        <taxon>Metazoa</taxon>
        <taxon>Ecdysozoa</taxon>
        <taxon>Arthropoda</taxon>
        <taxon>Hexapoda</taxon>
        <taxon>Insecta</taxon>
        <taxon>Pterygota</taxon>
        <taxon>Neoptera</taxon>
        <taxon>Endopterygota</taxon>
        <taxon>Lepidoptera</taxon>
        <taxon>Glossata</taxon>
        <taxon>Ditrysia</taxon>
        <taxon>Noctuoidea</taxon>
        <taxon>Noctuidae</taxon>
        <taxon>Plusiinae</taxon>
        <taxon>Trichoplusia</taxon>
    </lineage>
</organism>
<dbReference type="InParanoid" id="A0A7E5WCI6"/>
<dbReference type="GeneID" id="113501468"/>
<dbReference type="OrthoDB" id="8196513at2759"/>
<evidence type="ECO:0000313" key="1">
    <source>
        <dbReference type="Proteomes" id="UP000322000"/>
    </source>
</evidence>
<protein>
    <submittedName>
        <fullName evidence="2">Uncharacterized protein LOC113501468</fullName>
    </submittedName>
</protein>
<gene>
    <name evidence="2" type="primary">LOC113501468</name>
</gene>
<dbReference type="RefSeq" id="XP_026738430.1">
    <property type="nucleotide sequence ID" value="XM_026882629.1"/>
</dbReference>
<dbReference type="KEGG" id="tnl:113501468"/>